<dbReference type="AlphaFoldDB" id="A0A433JKA5"/>
<evidence type="ECO:0000313" key="2">
    <source>
        <dbReference type="EMBL" id="RUQ88813.1"/>
    </source>
</evidence>
<dbReference type="PANTHER" id="PTHR42663:SF6">
    <property type="entry name" value="HYDROLASE C777.06C-RELATED"/>
    <property type="match status" value="1"/>
</dbReference>
<dbReference type="Proteomes" id="UP000288012">
    <property type="component" value="Unassembled WGS sequence"/>
</dbReference>
<organism evidence="2 3">
    <name type="scientific">Legionella septentrionalis</name>
    <dbReference type="NCBI Taxonomy" id="2498109"/>
    <lineage>
        <taxon>Bacteria</taxon>
        <taxon>Pseudomonadati</taxon>
        <taxon>Pseudomonadota</taxon>
        <taxon>Gammaproteobacteria</taxon>
        <taxon>Legionellales</taxon>
        <taxon>Legionellaceae</taxon>
        <taxon>Legionella</taxon>
    </lineage>
</organism>
<dbReference type="PANTHER" id="PTHR42663">
    <property type="entry name" value="HYDROLASE C777.06C-RELATED-RELATED"/>
    <property type="match status" value="1"/>
</dbReference>
<comment type="caution">
    <text evidence="2">The sequence shown here is derived from an EMBL/GenBank/DDBJ whole genome shotgun (WGS) entry which is preliminary data.</text>
</comment>
<sequence>MKLKFLGSGSAFVPITENFQSNMILESDSGKRLLIDCGTDIRHSLHSYNLTHQEIDAVYISHFHADHVGGLEWLAFTCKFSVPAKKPKLFIHPSMVETLWNHVLSGGLRSIADENVSIHTYFDLQNLQNETTFTWEKINFKLVKTKHVYDNGNLVPSFGLFFTNGKKNVFITTDTQFVPEAYMEYFNKADVIFHDCDLSNPGSEVHANYAKLLTLPPAIKAKMWLYHYPALPLPAAQAQGFKGFVRKGEVFEF</sequence>
<evidence type="ECO:0000259" key="1">
    <source>
        <dbReference type="SMART" id="SM00849"/>
    </source>
</evidence>
<dbReference type="SMART" id="SM00849">
    <property type="entry name" value="Lactamase_B"/>
    <property type="match status" value="1"/>
</dbReference>
<dbReference type="InterPro" id="IPR001279">
    <property type="entry name" value="Metallo-B-lactamas"/>
</dbReference>
<dbReference type="GO" id="GO:0046872">
    <property type="term" value="F:metal ion binding"/>
    <property type="evidence" value="ECO:0007669"/>
    <property type="project" value="UniProtKB-KW"/>
</dbReference>
<dbReference type="Pfam" id="PF23023">
    <property type="entry name" value="Anti-Pycsar_Apyc1"/>
    <property type="match status" value="1"/>
</dbReference>
<reference evidence="2 3" key="1">
    <citation type="submission" date="2018-12" db="EMBL/GenBank/DDBJ databases">
        <title>Legionella sp,whole genome shotgun sequence.</title>
        <authorList>
            <person name="Wu H."/>
        </authorList>
    </citation>
    <scope>NUCLEOTIDE SEQUENCE [LARGE SCALE GENOMIC DNA]</scope>
    <source>
        <strain evidence="3">km714</strain>
    </source>
</reference>
<keyword evidence="2" id="KW-0378">Hydrolase</keyword>
<accession>A0A433JKA5</accession>
<keyword evidence="3" id="KW-1185">Reference proteome</keyword>
<dbReference type="SUPFAM" id="SSF56281">
    <property type="entry name" value="Metallo-hydrolase/oxidoreductase"/>
    <property type="match status" value="1"/>
</dbReference>
<dbReference type="InterPro" id="IPR036866">
    <property type="entry name" value="RibonucZ/Hydroxyglut_hydro"/>
</dbReference>
<name>A0A433JKA5_9GAMM</name>
<dbReference type="RefSeq" id="WP_127111183.1">
    <property type="nucleotide sequence ID" value="NZ_RZGR01000010.1"/>
</dbReference>
<gene>
    <name evidence="2" type="ORF">EKM59_04565</name>
</gene>
<evidence type="ECO:0000313" key="3">
    <source>
        <dbReference type="Proteomes" id="UP000288012"/>
    </source>
</evidence>
<proteinExistence type="predicted"/>
<dbReference type="Gene3D" id="3.60.15.10">
    <property type="entry name" value="Ribonuclease Z/Hydroxyacylglutathione hydrolase-like"/>
    <property type="match status" value="1"/>
</dbReference>
<protein>
    <submittedName>
        <fullName evidence="2">MBL fold metallo-hydrolase</fullName>
    </submittedName>
</protein>
<dbReference type="GO" id="GO:0016787">
    <property type="term" value="F:hydrolase activity"/>
    <property type="evidence" value="ECO:0007669"/>
    <property type="project" value="UniProtKB-KW"/>
</dbReference>
<dbReference type="EMBL" id="RZGR01000010">
    <property type="protein sequence ID" value="RUQ88813.1"/>
    <property type="molecule type" value="Genomic_DNA"/>
</dbReference>
<feature type="domain" description="Metallo-beta-lactamase" evidence="1">
    <location>
        <begin position="20"/>
        <end position="227"/>
    </location>
</feature>